<reference evidence="2" key="1">
    <citation type="submission" date="2018-01" db="EMBL/GenBank/DDBJ databases">
        <title>An insight into the sialome of Amazonian anophelines.</title>
        <authorList>
            <person name="Ribeiro J.M."/>
            <person name="Scarpassa V."/>
            <person name="Calvo E."/>
        </authorList>
    </citation>
    <scope>NUCLEOTIDE SEQUENCE</scope>
    <source>
        <tissue evidence="2">Salivary glands</tissue>
    </source>
</reference>
<keyword evidence="1" id="KW-0732">Signal</keyword>
<dbReference type="AlphaFoldDB" id="A0A2M3ZV75"/>
<evidence type="ECO:0000313" key="2">
    <source>
        <dbReference type="EMBL" id="MBW32443.1"/>
    </source>
</evidence>
<sequence length="73" mass="8146">MGFMLFSVIHFGILRGFLTPGNSQTNSILLGWPLGSCLQMITSMSAVPQIAVFKRSSTVQHWKILKRRCCLSC</sequence>
<proteinExistence type="predicted"/>
<protein>
    <submittedName>
        <fullName evidence="2">Putative secreted peptide</fullName>
    </submittedName>
</protein>
<dbReference type="EMBL" id="GGFM01011692">
    <property type="protein sequence ID" value="MBW32443.1"/>
    <property type="molecule type" value="Transcribed_RNA"/>
</dbReference>
<evidence type="ECO:0000256" key="1">
    <source>
        <dbReference type="SAM" id="SignalP"/>
    </source>
</evidence>
<accession>A0A2M3ZV75</accession>
<feature type="signal peptide" evidence="1">
    <location>
        <begin position="1"/>
        <end position="23"/>
    </location>
</feature>
<name>A0A2M3ZV75_9DIPT</name>
<organism evidence="2">
    <name type="scientific">Anopheles braziliensis</name>
    <dbReference type="NCBI Taxonomy" id="58242"/>
    <lineage>
        <taxon>Eukaryota</taxon>
        <taxon>Metazoa</taxon>
        <taxon>Ecdysozoa</taxon>
        <taxon>Arthropoda</taxon>
        <taxon>Hexapoda</taxon>
        <taxon>Insecta</taxon>
        <taxon>Pterygota</taxon>
        <taxon>Neoptera</taxon>
        <taxon>Endopterygota</taxon>
        <taxon>Diptera</taxon>
        <taxon>Nematocera</taxon>
        <taxon>Culicoidea</taxon>
        <taxon>Culicidae</taxon>
        <taxon>Anophelinae</taxon>
        <taxon>Anopheles</taxon>
    </lineage>
</organism>
<feature type="chain" id="PRO_5014656313" evidence="1">
    <location>
        <begin position="24"/>
        <end position="73"/>
    </location>
</feature>